<dbReference type="AlphaFoldDB" id="A0A4Z2IHH4"/>
<organism evidence="2 3">
    <name type="scientific">Liparis tanakae</name>
    <name type="common">Tanaka's snailfish</name>
    <dbReference type="NCBI Taxonomy" id="230148"/>
    <lineage>
        <taxon>Eukaryota</taxon>
        <taxon>Metazoa</taxon>
        <taxon>Chordata</taxon>
        <taxon>Craniata</taxon>
        <taxon>Vertebrata</taxon>
        <taxon>Euteleostomi</taxon>
        <taxon>Actinopterygii</taxon>
        <taxon>Neopterygii</taxon>
        <taxon>Teleostei</taxon>
        <taxon>Neoteleostei</taxon>
        <taxon>Acanthomorphata</taxon>
        <taxon>Eupercaria</taxon>
        <taxon>Perciformes</taxon>
        <taxon>Cottioidei</taxon>
        <taxon>Cottales</taxon>
        <taxon>Liparidae</taxon>
        <taxon>Liparis</taxon>
    </lineage>
</organism>
<comment type="caution">
    <text evidence="2">The sequence shown here is derived from an EMBL/GenBank/DDBJ whole genome shotgun (WGS) entry which is preliminary data.</text>
</comment>
<evidence type="ECO:0000313" key="2">
    <source>
        <dbReference type="EMBL" id="TNN77145.1"/>
    </source>
</evidence>
<evidence type="ECO:0000313" key="3">
    <source>
        <dbReference type="Proteomes" id="UP000314294"/>
    </source>
</evidence>
<protein>
    <submittedName>
        <fullName evidence="2">Uncharacterized protein</fullName>
    </submittedName>
</protein>
<feature type="region of interest" description="Disordered" evidence="1">
    <location>
        <begin position="1"/>
        <end position="34"/>
    </location>
</feature>
<keyword evidence="3" id="KW-1185">Reference proteome</keyword>
<feature type="region of interest" description="Disordered" evidence="1">
    <location>
        <begin position="90"/>
        <end position="112"/>
    </location>
</feature>
<accession>A0A4Z2IHH4</accession>
<gene>
    <name evidence="2" type="ORF">EYF80_012614</name>
</gene>
<reference evidence="2 3" key="1">
    <citation type="submission" date="2019-03" db="EMBL/GenBank/DDBJ databases">
        <title>First draft genome of Liparis tanakae, snailfish: a comprehensive survey of snailfish specific genes.</title>
        <authorList>
            <person name="Kim W."/>
            <person name="Song I."/>
            <person name="Jeong J.-H."/>
            <person name="Kim D."/>
            <person name="Kim S."/>
            <person name="Ryu S."/>
            <person name="Song J.Y."/>
            <person name="Lee S.K."/>
        </authorList>
    </citation>
    <scope>NUCLEOTIDE SEQUENCE [LARGE SCALE GENOMIC DNA]</scope>
    <source>
        <tissue evidence="2">Muscle</tissue>
    </source>
</reference>
<proteinExistence type="predicted"/>
<dbReference type="EMBL" id="SRLO01000086">
    <property type="protein sequence ID" value="TNN77145.1"/>
    <property type="molecule type" value="Genomic_DNA"/>
</dbReference>
<feature type="compositionally biased region" description="Basic and acidic residues" evidence="1">
    <location>
        <begin position="8"/>
        <end position="34"/>
    </location>
</feature>
<sequence length="112" mass="12233">MISALPYEKSRGGELQHGMRRDARRPLGARERRGGAPAATCWSHRWAQCFITDREGQTEGEIGKEEGDCDHGAIDIMALPASVIYCTGELRGERGESGNREGKEEEAGGRGM</sequence>
<evidence type="ECO:0000256" key="1">
    <source>
        <dbReference type="SAM" id="MobiDB-lite"/>
    </source>
</evidence>
<dbReference type="Proteomes" id="UP000314294">
    <property type="component" value="Unassembled WGS sequence"/>
</dbReference>
<name>A0A4Z2IHH4_9TELE</name>